<comment type="subcellular location">
    <subcellularLocation>
        <location evidence="1">Membrane</location>
        <topology evidence="1">Multi-pass membrane protein</topology>
    </subcellularLocation>
</comment>
<dbReference type="InterPro" id="IPR003915">
    <property type="entry name" value="PKD_2"/>
</dbReference>
<gene>
    <name evidence="12" type="ORF">GTHE00462_LOCUS36827</name>
    <name evidence="13" type="ORF">GTHE00462_LOCUS36828</name>
</gene>
<evidence type="ECO:0000256" key="4">
    <source>
        <dbReference type="ARBA" id="ARBA00022989"/>
    </source>
</evidence>
<dbReference type="PANTHER" id="PTHR10877:SF183">
    <property type="entry name" value="AT14535P-RELATED"/>
    <property type="match status" value="1"/>
</dbReference>
<dbReference type="InterPro" id="IPR013122">
    <property type="entry name" value="PKD1_2_channel"/>
</dbReference>
<evidence type="ECO:0000256" key="5">
    <source>
        <dbReference type="ARBA" id="ARBA00023136"/>
    </source>
</evidence>
<dbReference type="PANTHER" id="PTHR10877">
    <property type="entry name" value="POLYCYSTIN FAMILY MEMBER"/>
    <property type="match status" value="1"/>
</dbReference>
<evidence type="ECO:0000256" key="3">
    <source>
        <dbReference type="ARBA" id="ARBA00022692"/>
    </source>
</evidence>
<dbReference type="Pfam" id="PF20519">
    <property type="entry name" value="Polycystin_dom"/>
    <property type="match status" value="1"/>
</dbReference>
<name>A0A6U6DAE1_GUITH</name>
<dbReference type="PRINTS" id="PR01433">
    <property type="entry name" value="POLYCYSTIN2"/>
</dbReference>
<dbReference type="InterPro" id="IPR046791">
    <property type="entry name" value="Polycystin_dom"/>
</dbReference>
<accession>A0A6U6DAE1</accession>
<feature type="disulfide bond" evidence="7">
    <location>
        <begin position="220"/>
        <end position="233"/>
    </location>
</feature>
<dbReference type="OMA" id="IMISFKI"/>
<dbReference type="EMBL" id="HBKN01047196">
    <property type="protein sequence ID" value="CAE2337089.1"/>
    <property type="molecule type" value="Transcribed_RNA"/>
</dbReference>
<evidence type="ECO:0000259" key="11">
    <source>
        <dbReference type="Pfam" id="PF20519"/>
    </source>
</evidence>
<evidence type="ECO:0000313" key="12">
    <source>
        <dbReference type="EMBL" id="CAE2337085.1"/>
    </source>
</evidence>
<dbReference type="AlphaFoldDB" id="A0A6U6DAE1"/>
<feature type="domain" description="Polycystin" evidence="11">
    <location>
        <begin position="149"/>
        <end position="355"/>
    </location>
</feature>
<evidence type="ECO:0000256" key="7">
    <source>
        <dbReference type="PIRSR" id="PIRSR603915-2"/>
    </source>
</evidence>
<feature type="transmembrane region" description="Helical" evidence="9">
    <location>
        <begin position="498"/>
        <end position="520"/>
    </location>
</feature>
<feature type="domain" description="Polycystin cation channel PKD1/PKD2" evidence="10">
    <location>
        <begin position="368"/>
        <end position="588"/>
    </location>
</feature>
<evidence type="ECO:0000256" key="1">
    <source>
        <dbReference type="ARBA" id="ARBA00004141"/>
    </source>
</evidence>
<feature type="transmembrane region" description="Helical" evidence="9">
    <location>
        <begin position="453"/>
        <end position="474"/>
    </location>
</feature>
<sequence length="741" mass="85849">MSLKQFPSRKVFDESFVTDHGTIPNERLVGKVYDCELAWEVLENRRTQVQEKTFTILTDGLNDVANNEASRIAINAGLSIDAKTNLPMAIKRYGRTKYLEFRAYVLFLVAFTVVTFIKYDYSNGSMLLQSAQKSIFSIHFDAFDKTKTFEEIVDVDDFWNFFSAGLMNLLFACKYDPKTMVVSDASDAKSGILYVHGQDPLIQPVRIRQLHVDKQSPITCQNNKFMSSELDGCWPAYKAQFESKAPRSGWPAGSMLQYQTGSQLKTFPFGGYNATMIYPGGGYVIDIPLLTKPEEVTSMIEYLKRIYWVDQGTRAVFIDIVSFNSVFSFYLSTRIFFEFMPYGDVRPSYSFRVFKAAYVSGQRVEVILYYMEYGFFALAMMHLLLELNTLRKVGIEIHYSNYYHFFNIVIYAFYFAWLATKVNLEQTPGMLSLNEVFTSLDNLDVNDFEYVGFLYNQAQCLLAFISLFGWLKLLEFPKYISRSTELIIHILWKCGQQCIPWFFILLIIILAYAQAFYLAFGPEVDGFESFNQALSTLVTWTFNVISYRNVISFDQFLASVLFISFQVTYAIILINMFVVTLMQSYYEMKNKKYEDYISSEIRKHARIVLLRWLQILLMFIPSFKFSSDSENDDELIAAKEIAEENAEQEKMNQIVEWSWQEFENVIHQVSMIADSVKDLKAKTNNVLKREYQTDGLLNGKTGDYRRMSVYSLQDRDGRSPDPGPTMGNSIDREYIEERSPR</sequence>
<evidence type="ECO:0000256" key="9">
    <source>
        <dbReference type="SAM" id="Phobius"/>
    </source>
</evidence>
<feature type="region of interest" description="Disordered" evidence="8">
    <location>
        <begin position="711"/>
        <end position="741"/>
    </location>
</feature>
<feature type="transmembrane region" description="Helical" evidence="9">
    <location>
        <begin position="367"/>
        <end position="390"/>
    </location>
</feature>
<dbReference type="GO" id="GO:0005509">
    <property type="term" value="F:calcium ion binding"/>
    <property type="evidence" value="ECO:0007669"/>
    <property type="project" value="InterPro"/>
</dbReference>
<evidence type="ECO:0000256" key="6">
    <source>
        <dbReference type="ARBA" id="ARBA00023180"/>
    </source>
</evidence>
<evidence type="ECO:0000256" key="2">
    <source>
        <dbReference type="ARBA" id="ARBA00007200"/>
    </source>
</evidence>
<reference evidence="12" key="1">
    <citation type="submission" date="2021-01" db="EMBL/GenBank/DDBJ databases">
        <authorList>
            <person name="Corre E."/>
            <person name="Pelletier E."/>
            <person name="Niang G."/>
            <person name="Scheremetjew M."/>
            <person name="Finn R."/>
            <person name="Kale V."/>
            <person name="Holt S."/>
            <person name="Cochrane G."/>
            <person name="Meng A."/>
            <person name="Brown T."/>
            <person name="Cohen L."/>
        </authorList>
    </citation>
    <scope>NUCLEOTIDE SEQUENCE</scope>
    <source>
        <strain evidence="12">CCMP 2712</strain>
    </source>
</reference>
<keyword evidence="5 9" id="KW-0472">Membrane</keyword>
<dbReference type="InterPro" id="IPR051223">
    <property type="entry name" value="Polycystin"/>
</dbReference>
<feature type="transmembrane region" description="Helical" evidence="9">
    <location>
        <begin position="556"/>
        <end position="586"/>
    </location>
</feature>
<keyword evidence="6" id="KW-0325">Glycoprotein</keyword>
<dbReference type="EMBL" id="HBKN01047195">
    <property type="protein sequence ID" value="CAE2337085.1"/>
    <property type="molecule type" value="Transcribed_RNA"/>
</dbReference>
<evidence type="ECO:0000313" key="13">
    <source>
        <dbReference type="EMBL" id="CAE2337089.1"/>
    </source>
</evidence>
<keyword evidence="3 9" id="KW-0812">Transmembrane</keyword>
<dbReference type="GO" id="GO:0016020">
    <property type="term" value="C:membrane"/>
    <property type="evidence" value="ECO:0007669"/>
    <property type="project" value="UniProtKB-SubCell"/>
</dbReference>
<evidence type="ECO:0000259" key="10">
    <source>
        <dbReference type="Pfam" id="PF08016"/>
    </source>
</evidence>
<feature type="transmembrane region" description="Helical" evidence="9">
    <location>
        <begin position="402"/>
        <end position="420"/>
    </location>
</feature>
<feature type="compositionally biased region" description="Basic and acidic residues" evidence="8">
    <location>
        <begin position="730"/>
        <end position="741"/>
    </location>
</feature>
<evidence type="ECO:0000256" key="8">
    <source>
        <dbReference type="SAM" id="MobiDB-lite"/>
    </source>
</evidence>
<proteinExistence type="inferred from homology"/>
<comment type="similarity">
    <text evidence="2">Belongs to the polycystin family.</text>
</comment>
<feature type="transmembrane region" description="Helical" evidence="9">
    <location>
        <begin position="101"/>
        <end position="119"/>
    </location>
</feature>
<protein>
    <submittedName>
        <fullName evidence="12">Uncharacterized protein</fullName>
    </submittedName>
</protein>
<keyword evidence="4 9" id="KW-1133">Transmembrane helix</keyword>
<feature type="transmembrane region" description="Helical" evidence="9">
    <location>
        <begin position="315"/>
        <end position="337"/>
    </location>
</feature>
<organism evidence="12">
    <name type="scientific">Guillardia theta</name>
    <name type="common">Cryptophyte</name>
    <name type="synonym">Cryptomonas phi</name>
    <dbReference type="NCBI Taxonomy" id="55529"/>
    <lineage>
        <taxon>Eukaryota</taxon>
        <taxon>Cryptophyceae</taxon>
        <taxon>Pyrenomonadales</taxon>
        <taxon>Geminigeraceae</taxon>
        <taxon>Guillardia</taxon>
    </lineage>
</organism>
<feature type="transmembrane region" description="Helical" evidence="9">
    <location>
        <begin position="158"/>
        <end position="175"/>
    </location>
</feature>
<dbReference type="Pfam" id="PF08016">
    <property type="entry name" value="PKD_channel"/>
    <property type="match status" value="1"/>
</dbReference>